<protein>
    <submittedName>
        <fullName evidence="1">Uncharacterized protein</fullName>
    </submittedName>
</protein>
<dbReference type="EMBL" id="SNRW01010997">
    <property type="protein sequence ID" value="KAA6375774.1"/>
    <property type="molecule type" value="Genomic_DNA"/>
</dbReference>
<evidence type="ECO:0000313" key="1">
    <source>
        <dbReference type="EMBL" id="KAA6375774.1"/>
    </source>
</evidence>
<sequence>NITVPHIRTGQHFRPGRPL</sequence>
<organism evidence="1 2">
    <name type="scientific">Streblomastix strix</name>
    <dbReference type="NCBI Taxonomy" id="222440"/>
    <lineage>
        <taxon>Eukaryota</taxon>
        <taxon>Metamonada</taxon>
        <taxon>Preaxostyla</taxon>
        <taxon>Oxymonadida</taxon>
        <taxon>Streblomastigidae</taxon>
        <taxon>Streblomastix</taxon>
    </lineage>
</organism>
<feature type="non-terminal residue" evidence="1">
    <location>
        <position position="1"/>
    </location>
</feature>
<proteinExistence type="predicted"/>
<reference evidence="1 2" key="1">
    <citation type="submission" date="2019-03" db="EMBL/GenBank/DDBJ databases">
        <title>Single cell metagenomics reveals metabolic interactions within the superorganism composed of flagellate Streblomastix strix and complex community of Bacteroidetes bacteria on its surface.</title>
        <authorList>
            <person name="Treitli S.C."/>
            <person name="Kolisko M."/>
            <person name="Husnik F."/>
            <person name="Keeling P."/>
            <person name="Hampl V."/>
        </authorList>
    </citation>
    <scope>NUCLEOTIDE SEQUENCE [LARGE SCALE GENOMIC DNA]</scope>
    <source>
        <strain evidence="1">ST1C</strain>
    </source>
</reference>
<dbReference type="Proteomes" id="UP000324800">
    <property type="component" value="Unassembled WGS sequence"/>
</dbReference>
<evidence type="ECO:0000313" key="2">
    <source>
        <dbReference type="Proteomes" id="UP000324800"/>
    </source>
</evidence>
<name>A0A5J4UZV2_9EUKA</name>
<gene>
    <name evidence="1" type="ORF">EZS28_028697</name>
</gene>
<dbReference type="AlphaFoldDB" id="A0A5J4UZV2"/>
<accession>A0A5J4UZV2</accession>
<comment type="caution">
    <text evidence="1">The sequence shown here is derived from an EMBL/GenBank/DDBJ whole genome shotgun (WGS) entry which is preliminary data.</text>
</comment>